<dbReference type="GeneID" id="70245105"/>
<organism evidence="2 3">
    <name type="scientific">Talaromyces proteolyticus</name>
    <dbReference type="NCBI Taxonomy" id="1131652"/>
    <lineage>
        <taxon>Eukaryota</taxon>
        <taxon>Fungi</taxon>
        <taxon>Dikarya</taxon>
        <taxon>Ascomycota</taxon>
        <taxon>Pezizomycotina</taxon>
        <taxon>Eurotiomycetes</taxon>
        <taxon>Eurotiomycetidae</taxon>
        <taxon>Eurotiales</taxon>
        <taxon>Trichocomaceae</taxon>
        <taxon>Talaromyces</taxon>
        <taxon>Talaromyces sect. Bacilispori</taxon>
    </lineage>
</organism>
<dbReference type="RefSeq" id="XP_046077831.1">
    <property type="nucleotide sequence ID" value="XM_046214818.1"/>
</dbReference>
<feature type="signal peptide" evidence="1">
    <location>
        <begin position="1"/>
        <end position="17"/>
    </location>
</feature>
<evidence type="ECO:0000313" key="3">
    <source>
        <dbReference type="Proteomes" id="UP001201262"/>
    </source>
</evidence>
<accession>A0AAD4L238</accession>
<dbReference type="AlphaFoldDB" id="A0AAD4L238"/>
<gene>
    <name evidence="2" type="ORF">BGW36DRAFT_367085</name>
</gene>
<comment type="caution">
    <text evidence="2">The sequence shown here is derived from an EMBL/GenBank/DDBJ whole genome shotgun (WGS) entry which is preliminary data.</text>
</comment>
<dbReference type="Proteomes" id="UP001201262">
    <property type="component" value="Unassembled WGS sequence"/>
</dbReference>
<feature type="chain" id="PRO_5042129816" evidence="1">
    <location>
        <begin position="18"/>
        <end position="335"/>
    </location>
</feature>
<dbReference type="EMBL" id="JAJTJA010000001">
    <property type="protein sequence ID" value="KAH8705210.1"/>
    <property type="molecule type" value="Genomic_DNA"/>
</dbReference>
<protein>
    <submittedName>
        <fullName evidence="2">Uncharacterized protein</fullName>
    </submittedName>
</protein>
<reference evidence="2" key="1">
    <citation type="submission" date="2021-12" db="EMBL/GenBank/DDBJ databases">
        <title>Convergent genome expansion in fungi linked to evolution of root-endophyte symbiosis.</title>
        <authorList>
            <consortium name="DOE Joint Genome Institute"/>
            <person name="Ke Y.-H."/>
            <person name="Bonito G."/>
            <person name="Liao H.-L."/>
            <person name="Looney B."/>
            <person name="Rojas-Flechas A."/>
            <person name="Nash J."/>
            <person name="Hameed K."/>
            <person name="Schadt C."/>
            <person name="Martin F."/>
            <person name="Crous P.W."/>
            <person name="Miettinen O."/>
            <person name="Magnuson J.K."/>
            <person name="Labbe J."/>
            <person name="Jacobson D."/>
            <person name="Doktycz M.J."/>
            <person name="Veneault-Fourrey C."/>
            <person name="Kuo A."/>
            <person name="Mondo S."/>
            <person name="Calhoun S."/>
            <person name="Riley R."/>
            <person name="Ohm R."/>
            <person name="LaButti K."/>
            <person name="Andreopoulos B."/>
            <person name="Pangilinan J."/>
            <person name="Nolan M."/>
            <person name="Tritt A."/>
            <person name="Clum A."/>
            <person name="Lipzen A."/>
            <person name="Daum C."/>
            <person name="Barry K."/>
            <person name="Grigoriev I.V."/>
            <person name="Vilgalys R."/>
        </authorList>
    </citation>
    <scope>NUCLEOTIDE SEQUENCE</scope>
    <source>
        <strain evidence="2">PMI_201</strain>
    </source>
</reference>
<keyword evidence="3" id="KW-1185">Reference proteome</keyword>
<proteinExistence type="predicted"/>
<sequence>MGYISFIFLLIAISCVAMKPYPLGINFGPNHITAAYITAANQPVVAARLAVDDEYRALIADSIENEGKKVQRQGQWYLSDGDSLIPTSPDPDHNPKLESIFAKWMDRIHNTVNTNASIPNIITSISIPQHFNGSLYSAVGNAALKNEEGMIRPWQTRHYYNAARLAYHLNSCQGLGLDSRTCHIEDGPHLVLFLDYNESYLEFFLADVGEFTFINVAKKRMEHLKTSTFDASNADGLRNELLSFIDRNLRYDVRDDLRAIVFSGDAAKSRFQELRNEIIRAMPEHATRIRDSIDPALVGAIGAAEWAKLQVQNPKILKDIEVDTTIPNNPVHDEL</sequence>
<evidence type="ECO:0000256" key="1">
    <source>
        <dbReference type="SAM" id="SignalP"/>
    </source>
</evidence>
<evidence type="ECO:0000313" key="2">
    <source>
        <dbReference type="EMBL" id="KAH8705210.1"/>
    </source>
</evidence>
<name>A0AAD4L238_9EURO</name>
<keyword evidence="1" id="KW-0732">Signal</keyword>